<keyword evidence="3 5" id="KW-0687">Ribonucleoprotein</keyword>
<dbReference type="EMBL" id="JANBOI010000001">
    <property type="protein sequence ID" value="KAJ1736244.1"/>
    <property type="molecule type" value="Genomic_DNA"/>
</dbReference>
<evidence type="ECO:0000256" key="1">
    <source>
        <dbReference type="ARBA" id="ARBA00005589"/>
    </source>
</evidence>
<evidence type="ECO:0000313" key="8">
    <source>
        <dbReference type="Proteomes" id="UP001143981"/>
    </source>
</evidence>
<evidence type="ECO:0000256" key="3">
    <source>
        <dbReference type="ARBA" id="ARBA00023274"/>
    </source>
</evidence>
<dbReference type="GO" id="GO:0032543">
    <property type="term" value="P:mitochondrial translation"/>
    <property type="evidence" value="ECO:0007669"/>
    <property type="project" value="TreeGrafter"/>
</dbReference>
<feature type="region of interest" description="Disordered" evidence="6">
    <location>
        <begin position="27"/>
        <end position="54"/>
    </location>
</feature>
<proteinExistence type="inferred from homology"/>
<organism evidence="7 8">
    <name type="scientific">Coemansia biformis</name>
    <dbReference type="NCBI Taxonomy" id="1286918"/>
    <lineage>
        <taxon>Eukaryota</taxon>
        <taxon>Fungi</taxon>
        <taxon>Fungi incertae sedis</taxon>
        <taxon>Zoopagomycota</taxon>
        <taxon>Kickxellomycotina</taxon>
        <taxon>Kickxellomycetes</taxon>
        <taxon>Kickxellales</taxon>
        <taxon>Kickxellaceae</taxon>
        <taxon>Coemansia</taxon>
    </lineage>
</organism>
<dbReference type="GO" id="GO:0005763">
    <property type="term" value="C:mitochondrial small ribosomal subunit"/>
    <property type="evidence" value="ECO:0007669"/>
    <property type="project" value="TreeGrafter"/>
</dbReference>
<evidence type="ECO:0000256" key="5">
    <source>
        <dbReference type="RuleBase" id="RU003910"/>
    </source>
</evidence>
<dbReference type="PANTHER" id="PTHR13479">
    <property type="entry name" value="30S RIBOSOMAL PROTEIN S18"/>
    <property type="match status" value="1"/>
</dbReference>
<dbReference type="HAMAP" id="MF_00270">
    <property type="entry name" value="Ribosomal_bS18"/>
    <property type="match status" value="1"/>
</dbReference>
<dbReference type="OrthoDB" id="21463at2759"/>
<evidence type="ECO:0000256" key="6">
    <source>
        <dbReference type="SAM" id="MobiDB-lite"/>
    </source>
</evidence>
<sequence length="196" mass="21438">MLSRSAWIARPRITLLFSRCLTGGSGGVGSGGVGSHSTTPPIPTTPAPAKTTKEARAEKMDQIMKPLAKAGPSKAFESIHYTRRFFPMDTYHPGEFDEGNARKTIDFAKRDRTAVDPFKALGIDPLKEYKNALVLSNFVTDMGRIKPRYKSGLSAKSQRRVAKAIRRARSFGLIPVTSKFDAQPNHRSLGRGGSSM</sequence>
<dbReference type="GO" id="GO:0003735">
    <property type="term" value="F:structural constituent of ribosome"/>
    <property type="evidence" value="ECO:0007669"/>
    <property type="project" value="InterPro"/>
</dbReference>
<dbReference type="SUPFAM" id="SSF46911">
    <property type="entry name" value="Ribosomal protein S18"/>
    <property type="match status" value="1"/>
</dbReference>
<dbReference type="Gene3D" id="4.10.640.10">
    <property type="entry name" value="Ribosomal protein S18"/>
    <property type="match status" value="1"/>
</dbReference>
<keyword evidence="2 5" id="KW-0689">Ribosomal protein</keyword>
<dbReference type="InterPro" id="IPR036870">
    <property type="entry name" value="Ribosomal_bS18_sf"/>
</dbReference>
<dbReference type="PANTHER" id="PTHR13479:SF40">
    <property type="entry name" value="SMALL RIBOSOMAL SUBUNIT PROTEIN BS18M"/>
    <property type="match status" value="1"/>
</dbReference>
<protein>
    <recommendedName>
        <fullName evidence="4">Small ribosomal subunit protein bS18m</fullName>
    </recommendedName>
</protein>
<evidence type="ECO:0000256" key="4">
    <source>
        <dbReference type="ARBA" id="ARBA00035264"/>
    </source>
</evidence>
<evidence type="ECO:0000313" key="7">
    <source>
        <dbReference type="EMBL" id="KAJ1736244.1"/>
    </source>
</evidence>
<dbReference type="Proteomes" id="UP001143981">
    <property type="component" value="Unassembled WGS sequence"/>
</dbReference>
<gene>
    <name evidence="7" type="ORF">LPJ61_000028</name>
</gene>
<evidence type="ECO:0000256" key="2">
    <source>
        <dbReference type="ARBA" id="ARBA00022980"/>
    </source>
</evidence>
<dbReference type="PRINTS" id="PR00974">
    <property type="entry name" value="RIBOSOMALS18"/>
</dbReference>
<dbReference type="AlphaFoldDB" id="A0A9W7YHQ8"/>
<dbReference type="GO" id="GO:0070181">
    <property type="term" value="F:small ribosomal subunit rRNA binding"/>
    <property type="evidence" value="ECO:0007669"/>
    <property type="project" value="TreeGrafter"/>
</dbReference>
<comment type="caution">
    <text evidence="7">The sequence shown here is derived from an EMBL/GenBank/DDBJ whole genome shotgun (WGS) entry which is preliminary data.</text>
</comment>
<dbReference type="InterPro" id="IPR001648">
    <property type="entry name" value="Ribosomal_bS18"/>
</dbReference>
<keyword evidence="8" id="KW-1185">Reference proteome</keyword>
<accession>A0A9W7YHQ8</accession>
<dbReference type="NCBIfam" id="TIGR00165">
    <property type="entry name" value="S18"/>
    <property type="match status" value="1"/>
</dbReference>
<comment type="similarity">
    <text evidence="1 5">Belongs to the bacterial ribosomal protein bS18 family.</text>
</comment>
<name>A0A9W7YHQ8_9FUNG</name>
<reference evidence="7" key="1">
    <citation type="submission" date="2022-07" db="EMBL/GenBank/DDBJ databases">
        <title>Phylogenomic reconstructions and comparative analyses of Kickxellomycotina fungi.</title>
        <authorList>
            <person name="Reynolds N.K."/>
            <person name="Stajich J.E."/>
            <person name="Barry K."/>
            <person name="Grigoriev I.V."/>
            <person name="Crous P."/>
            <person name="Smith M.E."/>
        </authorList>
    </citation>
    <scope>NUCLEOTIDE SEQUENCE</scope>
    <source>
        <strain evidence="7">BCRC 34381</strain>
    </source>
</reference>
<dbReference type="Pfam" id="PF01084">
    <property type="entry name" value="Ribosomal_S18"/>
    <property type="match status" value="1"/>
</dbReference>